<protein>
    <submittedName>
        <fullName evidence="1">Uncharacterized protein</fullName>
    </submittedName>
</protein>
<organism evidence="1 2">
    <name type="scientific">Erpetoichthys calabaricus</name>
    <name type="common">Rope fish</name>
    <name type="synonym">Calamoichthys calabaricus</name>
    <dbReference type="NCBI Taxonomy" id="27687"/>
    <lineage>
        <taxon>Eukaryota</taxon>
        <taxon>Metazoa</taxon>
        <taxon>Chordata</taxon>
        <taxon>Craniata</taxon>
        <taxon>Vertebrata</taxon>
        <taxon>Euteleostomi</taxon>
        <taxon>Actinopterygii</taxon>
        <taxon>Polypteriformes</taxon>
        <taxon>Polypteridae</taxon>
        <taxon>Erpetoichthys</taxon>
    </lineage>
</organism>
<reference evidence="1" key="3">
    <citation type="submission" date="2025-09" db="UniProtKB">
        <authorList>
            <consortium name="Ensembl"/>
        </authorList>
    </citation>
    <scope>IDENTIFICATION</scope>
</reference>
<dbReference type="GO" id="GO:0005886">
    <property type="term" value="C:plasma membrane"/>
    <property type="evidence" value="ECO:0007669"/>
    <property type="project" value="TreeGrafter"/>
</dbReference>
<dbReference type="GO" id="GO:0005789">
    <property type="term" value="C:endoplasmic reticulum membrane"/>
    <property type="evidence" value="ECO:0007669"/>
    <property type="project" value="TreeGrafter"/>
</dbReference>
<dbReference type="InterPro" id="IPR017191">
    <property type="entry name" value="Junctophilin"/>
</dbReference>
<dbReference type="Proteomes" id="UP000694620">
    <property type="component" value="Chromosome 2"/>
</dbReference>
<reference evidence="1" key="1">
    <citation type="submission" date="2021-06" db="EMBL/GenBank/DDBJ databases">
        <authorList>
            <consortium name="Wellcome Sanger Institute Data Sharing"/>
        </authorList>
    </citation>
    <scope>NUCLEOTIDE SEQUENCE [LARGE SCALE GENOMIC DNA]</scope>
</reference>
<dbReference type="GO" id="GO:0048167">
    <property type="term" value="P:regulation of synaptic plasticity"/>
    <property type="evidence" value="ECO:0007669"/>
    <property type="project" value="TreeGrafter"/>
</dbReference>
<evidence type="ECO:0000313" key="1">
    <source>
        <dbReference type="Ensembl" id="ENSECRP00000018730.1"/>
    </source>
</evidence>
<dbReference type="Ensembl" id="ENSECRT00000019108.1">
    <property type="protein sequence ID" value="ENSECRP00000018730.1"/>
    <property type="gene ID" value="ENSECRG00000012518.1"/>
</dbReference>
<dbReference type="PANTHER" id="PTHR23085:SF14">
    <property type="entry name" value="JUNCTOPHILIN-4"/>
    <property type="match status" value="1"/>
</dbReference>
<dbReference type="PANTHER" id="PTHR23085">
    <property type="entry name" value="GH28348P"/>
    <property type="match status" value="1"/>
</dbReference>
<keyword evidence="2" id="KW-1185">Reference proteome</keyword>
<sequence length="138" mass="15274">MCTGGGVFEFDDGGSYLGSWEGGKAHGFGVCRGPGGQVEFAGEWSLGFETLGVYTVKSKSGQTTYLGYWAQGRRHGLGGEKREVLSLPPRWSYLGEWNQGCFSLYNLQPDYLCLITVGWMDFNNEYLFLGCTSFISQF</sequence>
<reference evidence="1" key="2">
    <citation type="submission" date="2025-08" db="UniProtKB">
        <authorList>
            <consortium name="Ensembl"/>
        </authorList>
    </citation>
    <scope>IDENTIFICATION</scope>
</reference>
<dbReference type="GO" id="GO:0030314">
    <property type="term" value="C:junctional membrane complex"/>
    <property type="evidence" value="ECO:0007669"/>
    <property type="project" value="InterPro"/>
</dbReference>
<dbReference type="AlphaFoldDB" id="A0A8C4SN98"/>
<accession>A0A8C4SN98</accession>
<dbReference type="GeneTree" id="ENSGT00940000159411"/>
<name>A0A8C4SN98_ERPCA</name>
<evidence type="ECO:0000313" key="2">
    <source>
        <dbReference type="Proteomes" id="UP000694620"/>
    </source>
</evidence>
<proteinExistence type="predicted"/>
<dbReference type="SUPFAM" id="SSF82185">
    <property type="entry name" value="Histone H3 K4-specific methyltransferase SET7/9 N-terminal domain"/>
    <property type="match status" value="1"/>
</dbReference>